<evidence type="ECO:0000313" key="2">
    <source>
        <dbReference type="Proteomes" id="UP000050783"/>
    </source>
</evidence>
<dbReference type="EMBL" id="CYPU01000070">
    <property type="protein sequence ID" value="CUH49646.1"/>
    <property type="molecule type" value="Genomic_DNA"/>
</dbReference>
<protein>
    <submittedName>
        <fullName evidence="1">Uncharacterized protein</fullName>
    </submittedName>
</protein>
<dbReference type="GeneID" id="55494983"/>
<accession>A0A0P1EHC5</accession>
<sequence>MTKSLAPPTAPATAIDAAFPNGPVANTFPGQNPIADTAYLFDTRRLALLATFPDPAARSGLGAAVAFRHKDKDFVTRGGMRPGWRLDYVILPREFSDHALQQRLEAAKPPLLVEEEQFAVDLLRAYAERCFDLVPDLWRKWDEIHEGRGYKKVLLYPPAQWKPEPSRKKHAIHYAIAPNSLCAQWLERHGTANIPSKLEREIKLLDWFKK</sequence>
<dbReference type="AlphaFoldDB" id="A0A0P1EHC5"/>
<dbReference type="Proteomes" id="UP000050783">
    <property type="component" value="Unassembled WGS sequence"/>
</dbReference>
<organism evidence="1 2">
    <name type="scientific">Ruegeria atlantica</name>
    <dbReference type="NCBI Taxonomy" id="81569"/>
    <lineage>
        <taxon>Bacteria</taxon>
        <taxon>Pseudomonadati</taxon>
        <taxon>Pseudomonadota</taxon>
        <taxon>Alphaproteobacteria</taxon>
        <taxon>Rhodobacterales</taxon>
        <taxon>Roseobacteraceae</taxon>
        <taxon>Ruegeria</taxon>
    </lineage>
</organism>
<proteinExistence type="predicted"/>
<dbReference type="RefSeq" id="WP_058279028.1">
    <property type="nucleotide sequence ID" value="NZ_CYPU01000070.1"/>
</dbReference>
<evidence type="ECO:0000313" key="1">
    <source>
        <dbReference type="EMBL" id="CUH49646.1"/>
    </source>
</evidence>
<name>A0A0P1EHC5_9RHOB</name>
<gene>
    <name evidence="1" type="ORF">RUA4292_03843</name>
</gene>
<reference evidence="1 2" key="1">
    <citation type="submission" date="2015-09" db="EMBL/GenBank/DDBJ databases">
        <authorList>
            <consortium name="Swine Surveillance"/>
        </authorList>
    </citation>
    <scope>NUCLEOTIDE SEQUENCE [LARGE SCALE GENOMIC DNA]</scope>
    <source>
        <strain evidence="1 2">CECT 4292</strain>
    </source>
</reference>